<keyword evidence="2" id="KW-1185">Reference proteome</keyword>
<gene>
    <name evidence="1" type="ORF">B4U80_08856</name>
</gene>
<dbReference type="Proteomes" id="UP000288716">
    <property type="component" value="Unassembled WGS sequence"/>
</dbReference>
<comment type="caution">
    <text evidence="1">The sequence shown here is derived from an EMBL/GenBank/DDBJ whole genome shotgun (WGS) entry which is preliminary data.</text>
</comment>
<reference evidence="1 2" key="1">
    <citation type="journal article" date="2018" name="Gigascience">
        <title>Genomes of trombidid mites reveal novel predicted allergens and laterally-transferred genes associated with secondary metabolism.</title>
        <authorList>
            <person name="Dong X."/>
            <person name="Chaisiri K."/>
            <person name="Xia D."/>
            <person name="Armstrong S.D."/>
            <person name="Fang Y."/>
            <person name="Donnelly M.J."/>
            <person name="Kadowaki T."/>
            <person name="McGarry J.W."/>
            <person name="Darby A.C."/>
            <person name="Makepeace B.L."/>
        </authorList>
    </citation>
    <scope>NUCLEOTIDE SEQUENCE [LARGE SCALE GENOMIC DNA]</scope>
    <source>
        <strain evidence="1">UoL-UT</strain>
    </source>
</reference>
<accession>A0A443SDV8</accession>
<protein>
    <submittedName>
        <fullName evidence="1">Uncharacterized protein</fullName>
    </submittedName>
</protein>
<sequence length="119" mass="13764">METEFVEEEEVIEQNGHNTTEIHISFKEEISSEEQQQSQPHPDTIETLVFCKNIRHLQVLEDALKGFSGHRVDHFILDSCKLPPFPTNLFKKINILWMEIVNSTVVLQHTFLNCAADCL</sequence>
<name>A0A443SDV8_9ACAR</name>
<proteinExistence type="predicted"/>
<evidence type="ECO:0000313" key="1">
    <source>
        <dbReference type="EMBL" id="RWS25699.1"/>
    </source>
</evidence>
<dbReference type="AlphaFoldDB" id="A0A443SDV8"/>
<dbReference type="EMBL" id="NCKV01003460">
    <property type="protein sequence ID" value="RWS25699.1"/>
    <property type="molecule type" value="Genomic_DNA"/>
</dbReference>
<dbReference type="VEuPathDB" id="VectorBase:LDEU006340"/>
<dbReference type="OrthoDB" id="6513469at2759"/>
<organism evidence="1 2">
    <name type="scientific">Leptotrombidium deliense</name>
    <dbReference type="NCBI Taxonomy" id="299467"/>
    <lineage>
        <taxon>Eukaryota</taxon>
        <taxon>Metazoa</taxon>
        <taxon>Ecdysozoa</taxon>
        <taxon>Arthropoda</taxon>
        <taxon>Chelicerata</taxon>
        <taxon>Arachnida</taxon>
        <taxon>Acari</taxon>
        <taxon>Acariformes</taxon>
        <taxon>Trombidiformes</taxon>
        <taxon>Prostigmata</taxon>
        <taxon>Anystina</taxon>
        <taxon>Parasitengona</taxon>
        <taxon>Trombiculoidea</taxon>
        <taxon>Trombiculidae</taxon>
        <taxon>Leptotrombidium</taxon>
    </lineage>
</organism>
<evidence type="ECO:0000313" key="2">
    <source>
        <dbReference type="Proteomes" id="UP000288716"/>
    </source>
</evidence>